<keyword evidence="5" id="KW-0858">Xylan degradation</keyword>
<keyword evidence="13" id="KW-1185">Reference proteome</keyword>
<dbReference type="InterPro" id="IPR013320">
    <property type="entry name" value="ConA-like_dom_sf"/>
</dbReference>
<dbReference type="Gene3D" id="2.60.120.180">
    <property type="match status" value="1"/>
</dbReference>
<evidence type="ECO:0000313" key="12">
    <source>
        <dbReference type="EMBL" id="KAK3677123.1"/>
    </source>
</evidence>
<dbReference type="InterPro" id="IPR001137">
    <property type="entry name" value="Glyco_hydro_11"/>
</dbReference>
<accession>A0AAE0WSP6</accession>
<evidence type="ECO:0000259" key="11">
    <source>
        <dbReference type="PROSITE" id="PS51761"/>
    </source>
</evidence>
<keyword evidence="8" id="KW-0326">Glycosidase</keyword>
<dbReference type="PANTHER" id="PTHR46828:SF2">
    <property type="entry name" value="ENDO-1,4-BETA-XYLANASE A-RELATED"/>
    <property type="match status" value="1"/>
</dbReference>
<comment type="pathway">
    <text evidence="2">Glycan degradation; xylan degradation.</text>
</comment>
<comment type="caution">
    <text evidence="12">The sequence shown here is derived from an EMBL/GenBank/DDBJ whole genome shotgun (WGS) entry which is preliminary data.</text>
</comment>
<evidence type="ECO:0000256" key="6">
    <source>
        <dbReference type="ARBA" id="ARBA00022801"/>
    </source>
</evidence>
<organism evidence="12 13">
    <name type="scientific">Recurvomyces mirabilis</name>
    <dbReference type="NCBI Taxonomy" id="574656"/>
    <lineage>
        <taxon>Eukaryota</taxon>
        <taxon>Fungi</taxon>
        <taxon>Dikarya</taxon>
        <taxon>Ascomycota</taxon>
        <taxon>Pezizomycotina</taxon>
        <taxon>Dothideomycetes</taxon>
        <taxon>Dothideomycetidae</taxon>
        <taxon>Mycosphaerellales</taxon>
        <taxon>Teratosphaeriaceae</taxon>
        <taxon>Recurvomyces</taxon>
    </lineage>
</organism>
<dbReference type="Proteomes" id="UP001274830">
    <property type="component" value="Unassembled WGS sequence"/>
</dbReference>
<evidence type="ECO:0000256" key="2">
    <source>
        <dbReference type="ARBA" id="ARBA00004851"/>
    </source>
</evidence>
<proteinExistence type="inferred from homology"/>
<dbReference type="PANTHER" id="PTHR46828">
    <property type="entry name" value="ENDO-1,4-BETA-XYLANASE A-RELATED"/>
    <property type="match status" value="1"/>
</dbReference>
<sequence length="160" mass="16753">MGIHNPSENVSSTQYGCLQSDGGIYEIWQKARINASSIQGDKTNFQQFWSVRTTAHVGGTIDTGNHFRAWAAAGLKLGSQLYMDIVVEGQLGAGNATITVGTAPKTSVLNYPTSTYRSQRKAGTCAKPSSTSSVKTLSTMVVTTTAAAVSRVATTAAGTT</sequence>
<keyword evidence="9" id="KW-0624">Polysaccharide degradation</keyword>
<dbReference type="InterPro" id="IPR033123">
    <property type="entry name" value="GH11_dom"/>
</dbReference>
<dbReference type="Pfam" id="PF00457">
    <property type="entry name" value="Glyco_hydro_11"/>
    <property type="match status" value="1"/>
</dbReference>
<evidence type="ECO:0000256" key="8">
    <source>
        <dbReference type="ARBA" id="ARBA00023295"/>
    </source>
</evidence>
<name>A0AAE0WSP6_9PEZI</name>
<protein>
    <recommendedName>
        <fullName evidence="4">endo-1,4-beta-xylanase</fullName>
        <ecNumber evidence="4">3.2.1.8</ecNumber>
    </recommendedName>
</protein>
<evidence type="ECO:0000256" key="1">
    <source>
        <dbReference type="ARBA" id="ARBA00000681"/>
    </source>
</evidence>
<reference evidence="12" key="1">
    <citation type="submission" date="2023-07" db="EMBL/GenBank/DDBJ databases">
        <title>Black Yeasts Isolated from many extreme environments.</title>
        <authorList>
            <person name="Coleine C."/>
            <person name="Stajich J.E."/>
            <person name="Selbmann L."/>
        </authorList>
    </citation>
    <scope>NUCLEOTIDE SEQUENCE</scope>
    <source>
        <strain evidence="12">CCFEE 5485</strain>
    </source>
</reference>
<dbReference type="GO" id="GO:0045493">
    <property type="term" value="P:xylan catabolic process"/>
    <property type="evidence" value="ECO:0007669"/>
    <property type="project" value="UniProtKB-KW"/>
</dbReference>
<evidence type="ECO:0000256" key="4">
    <source>
        <dbReference type="ARBA" id="ARBA00012590"/>
    </source>
</evidence>
<dbReference type="InterPro" id="IPR013319">
    <property type="entry name" value="GH11/12"/>
</dbReference>
<dbReference type="AlphaFoldDB" id="A0AAE0WSP6"/>
<keyword evidence="6" id="KW-0378">Hydrolase</keyword>
<comment type="caution">
    <text evidence="10">Lacks conserved residue(s) required for the propagation of feature annotation.</text>
</comment>
<dbReference type="GO" id="GO:0031176">
    <property type="term" value="F:endo-1,4-beta-xylanase activity"/>
    <property type="evidence" value="ECO:0007669"/>
    <property type="project" value="UniProtKB-EC"/>
</dbReference>
<feature type="domain" description="GH11" evidence="11">
    <location>
        <begin position="1"/>
        <end position="101"/>
    </location>
</feature>
<evidence type="ECO:0000256" key="3">
    <source>
        <dbReference type="ARBA" id="ARBA00007792"/>
    </source>
</evidence>
<evidence type="ECO:0000256" key="9">
    <source>
        <dbReference type="ARBA" id="ARBA00023326"/>
    </source>
</evidence>
<comment type="similarity">
    <text evidence="3 10">Belongs to the glycosyl hydrolase 11 (cellulase G) family.</text>
</comment>
<dbReference type="PROSITE" id="PS51761">
    <property type="entry name" value="GH11_3"/>
    <property type="match status" value="1"/>
</dbReference>
<evidence type="ECO:0000256" key="5">
    <source>
        <dbReference type="ARBA" id="ARBA00022651"/>
    </source>
</evidence>
<keyword evidence="7" id="KW-0119">Carbohydrate metabolism</keyword>
<gene>
    <name evidence="12" type="ORF">LTR78_003328</name>
</gene>
<evidence type="ECO:0000313" key="13">
    <source>
        <dbReference type="Proteomes" id="UP001274830"/>
    </source>
</evidence>
<evidence type="ECO:0000256" key="7">
    <source>
        <dbReference type="ARBA" id="ARBA00023277"/>
    </source>
</evidence>
<dbReference type="SUPFAM" id="SSF49899">
    <property type="entry name" value="Concanavalin A-like lectins/glucanases"/>
    <property type="match status" value="1"/>
</dbReference>
<evidence type="ECO:0000256" key="10">
    <source>
        <dbReference type="PROSITE-ProRule" id="PRU01097"/>
    </source>
</evidence>
<dbReference type="EC" id="3.2.1.8" evidence="4"/>
<dbReference type="EMBL" id="JAUTXT010000008">
    <property type="protein sequence ID" value="KAK3677123.1"/>
    <property type="molecule type" value="Genomic_DNA"/>
</dbReference>
<comment type="catalytic activity">
    <reaction evidence="1">
        <text>Endohydrolysis of (1-&gt;4)-beta-D-xylosidic linkages in xylans.</text>
        <dbReference type="EC" id="3.2.1.8"/>
    </reaction>
</comment>